<dbReference type="OMA" id="ASYEHSA"/>
<sequence length="3166" mass="330183">MVVVDAKAALGALCCGAASAPVEFVRPAASQHTGLIAVPSSGNMMVLLILDFGGGGAVNEPAAGPVNPWRVLHREGYPCLLAVPAVPTKAPPASQRSTRDHGEETEDKRASAETDSDEGEERVDALAPSLSSSAAGAAATSNEVVYVCVREAVDTNVRWFAVWLPPSLASRDLLVLLRSANCTKNSGEEAGNRMSSSSGGKGKEDSEVWRLQTVCRDVWPLPPVSPHGLPPPRDGALPRARWPSAAESRPPVRSHEQCDDGHADAAAAGEHVRPSCAVVSAHLRHLQRWNRSLLSYLFGAGEQVEEAWLTTDNATEAAAARSPQSSPSALRLLRLVFCFWHRVLREPDSAVVALRPNRSQGNPTTDRPQRLRGSTGSLVLSSPTTPSVVPAAAVDTTEPSSPPLSTPTQPNLAPVHDSPFVTEQPRRRDPPPSHTDNVKAEDAARVTTTTTTAIPPCRPTYHVTPVTLVEQLLLTFDFSLSYHTSAATRGRAGSPVRGESEEAGVHPAPAQGAEEQAAEPHDAPVPSSPSSQRLPSFAEEWGAYLVRRMRRAAAIPLAAPSVAAHCRHPSDNDVEATPVPMYDLRYTALDVWAVWMQAATEAAAANLVPTSTTNSNHSDSRSVTDADAPFAAGREGYTEENADAAAAASPRREQTCLESSAVASPMSSPSSPRPCWSLQLQPQGTLQQQPQRSASQASFSVSDARRPYTAGVAAAVVVVAEAADRATVPAHKERTFCPLTAPIGGECSTRVAEEEKGRGSGVPSEQPPTTAGRSVHAQPRTLVPTAAAAAAAAAELLQIVPGRLVGSVVSARRRDAAARRCTAATAAPPFPSSLAPASSSPVKRAAAAYACLNLPVVAHTALSPRSTAAERKEGGGAVEAIHAAASGHRTPSPTLAASRPPSRIESWESSPSGTEAADGDGNVRAAEHEEEGLAYVAQRQPTLAPSAAQAVPVVRGGTTDFSARPGVYSTTTYTTNTNLSSSSSMIASEHRLFPVVDDDDDDDGAQRNSMQNNEAVGSAVNAAPLSAGPSTAPPPLTSPYTRRGGIYAAASFTAVLAELLTQVLLCSAPMSPPSRYPPSSAPPAGNVAVAHRQLELIHRGQIFPSLATLDTLNLLPYYVHVWCYSYDPFTRKQRRVGGGEVVGSSGGSGSGGGSGGGGTYAQTYLLRYEAGAGAAYQANGGGAGPASSQQLLRGLMMEGARTLWRSVKSTAQRGVREALAFTSDTAANTGSNGSGGGGPQQQQQQTRSQLAQAFAMHAAAVTAPSAHRAPTAVYSGSGGRDIINDPTLYNAVCGFYITEQDIIIRSLPTEEVRKRRARQRQRHRQQLRQSHSAIDLNGQRAAHPRRGRTAQERYAAAVSENDVEGEGEGEGGEEGDDDDVEETELLLLPRVGLLSVTACTVSRDGGGVFAEKYAHKLFLRQEDQVVALRAQQQQQRRQHRHGLRAAASSAVLTETAAFSPSASAHHQSYSSDGGVGAARGPMRTHTTLRPFLEQMLQQQQQKTRSATRASSFSAAALGEKSGTLCGGRSESRRRSVQQYFTSLFHCTPTSNDASADGRSPADGGGGCGDAAQVLSPDNIGAEASTKAAVGGAASSAAAAVALTAAAAVMSATTARTSSSSQPAAVLKLESKSMPTVWLEFADEATLTYVYHLLEAPLRSSPPSAAANHVARDEAAEQSRVAAATAADASSPSDSAVASSRLRSGASTTATVATSLSSFGNRFLASARRHWSMVPLVLVAAGVLPHGSAASPFLLAFLKNVAVAMTMLQHAPTASATVALLRDDDDDAQEAVEDPQTCPAPAPLSLADTCWLYDPAREFARMGLAPDRWTLTSANNDFAFCPTYPSRFVVPAAVAEAMELGELDGQHRLSSRVEAVSFFYAPTGGVLVRSAQPAIARLFVNSTAPAALDVASMMTGGRFNGSPTVGGAAAAAAPARRGGGSSSDLAERGESAPASRQLPLPQQQQRGPPPTAIPLMDVPFLILSAFAAAAGTTAQQLVVMDLRSVTAAYANMMRGGGTMEMLLYPFGSVEYAGLPNIHVMRQAWLRLRRSLMDVPYKLSGDGGSRRETQYVLSGGEPPYAAVVAAAERSATMVRPGPTLAPPLLPSAQQPQPAHQYSSAHPHDSRRGAAAAVGHPQEPMIVTAIGGGDETQRPLPSHARGDVASEAEDDEENPPQERVRCLDVVQQAPVAARSGTDRTHTQPATASCAVAACRKGGGGGGEPHEDGGHDDDEEAAEINGVEKTDSAASASSIFFPFSFSIGGSKGAGDSSGGSGNGGMERSSPSAVSMRTSSGNAAAAAVTSPAQQEWLGFVAGLLNTAVVAARRVCGVPTDPLYVPAMVHNGAMANCFSYVVGHAFTRFWLPASSYSRPTRPHHSSGGASAAAPAWWARRGGFRRTAAATAAAKHPHFDTSVASFGPSAHRTLAQVVFVNCSDGWDRTAQVCLLAQLLLDPYYRTVEGLCVLLERELLCFGHPLQTRSTAVRGNANGGWEMAAARRDGDNAHRSAAATHDAVDAGTRVATRIRDDDQRSSPLSPRSGEPTGAAAQAGSLAAMPTRTAPPGNLPEANDSGGAAAPTAAATATETPSEDDLEVWLDDSDAATAQLLSEAAAADAASVVRDGKEMDGSSKDGKQQQQWRQFWRRAMGAVGERTTALKQKMESGGAGGGGGGGRRVPPAASSASSPSPAATSSSAALREASPIFTQLLDAIYQLVRLYPACFEFTEQFVRLLLDLLHCGLVSTFAVNSEQQAEQEGVARGAMSLGQWCALLLSTTAAPTPPICSGTAVEVNAPCLPSPAGSPAHPSAPTRAPPPAAADTSLTTNLSSVDVSFQCLDSQLLENGEEGDEGDEEGEVGRPSVAPPQEPSHSLLPAHPTGASASLPTSPPPQKQKQQQRLPSSGAIYMFDCTTRWRAGNGEVTTHTHRRRSPPLPGSSTTPAFLSASATADTIDSDGGGGGDDDDDDDDDDFRRRLLPLSIDALYSSGYLNAEFSLRYNRHHVGPLVDFLLPSQLALWRSAYARHSFWGSRASQLQHGVGPIHRDGAPDGPPGPSAPPGTLPEHSSSNNNNGIWRGACGGHRLTSGAQRMRSSEGAATGTAAAAGSSGQQCWLVSGSTKDGNRRTAGNELAADRRGGFGATSSPYTSPPGMMNFHIGSASDEEDDAAEDQSQL</sequence>
<feature type="region of interest" description="Disordered" evidence="3">
    <location>
        <begin position="1314"/>
        <end position="1379"/>
    </location>
</feature>
<dbReference type="OrthoDB" id="271628at2759"/>
<feature type="compositionally biased region" description="Basic and acidic residues" evidence="3">
    <location>
        <begin position="2617"/>
        <end position="2630"/>
    </location>
</feature>
<evidence type="ECO:0000313" key="6">
    <source>
        <dbReference type="Proteomes" id="UP000037923"/>
    </source>
</evidence>
<dbReference type="EMBL" id="LGTL01000023">
    <property type="protein sequence ID" value="KPA75795.1"/>
    <property type="molecule type" value="Genomic_DNA"/>
</dbReference>
<dbReference type="Proteomes" id="UP000037923">
    <property type="component" value="Unassembled WGS sequence"/>
</dbReference>
<feature type="compositionally biased region" description="Low complexity" evidence="3">
    <location>
        <begin position="3086"/>
        <end position="3101"/>
    </location>
</feature>
<evidence type="ECO:0000313" key="5">
    <source>
        <dbReference type="EMBL" id="KPA75795.1"/>
    </source>
</evidence>
<feature type="compositionally biased region" description="Acidic residues" evidence="3">
    <location>
        <begin position="2838"/>
        <end position="2849"/>
    </location>
</feature>
<feature type="region of interest" description="Disordered" evidence="3">
    <location>
        <begin position="2092"/>
        <end position="2130"/>
    </location>
</feature>
<dbReference type="EMBL" id="LGTL01000023">
    <property type="protein sequence ID" value="KPA75796.1"/>
    <property type="molecule type" value="Genomic_DNA"/>
</dbReference>
<evidence type="ECO:0000256" key="2">
    <source>
        <dbReference type="PIRSR" id="PIRSR630564-2"/>
    </source>
</evidence>
<dbReference type="GeneID" id="26908605"/>
<feature type="compositionally biased region" description="Low complexity" evidence="3">
    <location>
        <begin position="1678"/>
        <end position="1701"/>
    </location>
</feature>
<keyword evidence="6" id="KW-1185">Reference proteome</keyword>
<dbReference type="PROSITE" id="PS51339">
    <property type="entry name" value="PPASE_MYOTUBULARIN"/>
    <property type="match status" value="1"/>
</dbReference>
<feature type="region of interest" description="Disordered" evidence="3">
    <location>
        <begin position="1458"/>
        <end position="1479"/>
    </location>
</feature>
<feature type="compositionally biased region" description="Polar residues" evidence="3">
    <location>
        <begin position="3102"/>
        <end position="3112"/>
    </location>
</feature>
<evidence type="ECO:0000256" key="3">
    <source>
        <dbReference type="SAM" id="MobiDB-lite"/>
    </source>
</evidence>
<feature type="region of interest" description="Disordered" evidence="3">
    <location>
        <begin position="2838"/>
        <end position="2894"/>
    </location>
</feature>
<feature type="compositionally biased region" description="Pro residues" evidence="3">
    <location>
        <begin position="3042"/>
        <end position="3053"/>
    </location>
</feature>
<feature type="compositionally biased region" description="Pro residues" evidence="3">
    <location>
        <begin position="222"/>
        <end position="233"/>
    </location>
</feature>
<feature type="region of interest" description="Disordered" evidence="3">
    <location>
        <begin position="184"/>
        <end position="206"/>
    </location>
</feature>
<feature type="region of interest" description="Disordered" evidence="3">
    <location>
        <begin position="1924"/>
        <end position="1970"/>
    </location>
</feature>
<feature type="compositionally biased region" description="Basic and acidic residues" evidence="3">
    <location>
        <begin position="424"/>
        <end position="444"/>
    </location>
</feature>
<dbReference type="RefSeq" id="XP_015654235.1">
    <property type="nucleotide sequence ID" value="XM_015807286.1"/>
</dbReference>
<accession>A0A0M9FTK9</accession>
<feature type="compositionally biased region" description="Basic and acidic residues" evidence="3">
    <location>
        <begin position="97"/>
        <end position="112"/>
    </location>
</feature>
<feature type="region of interest" description="Disordered" evidence="3">
    <location>
        <begin position="2264"/>
        <end position="2289"/>
    </location>
</feature>
<feature type="region of interest" description="Disordered" evidence="3">
    <location>
        <begin position="354"/>
        <end position="453"/>
    </location>
</feature>
<feature type="compositionally biased region" description="Low complexity" evidence="3">
    <location>
        <begin position="1552"/>
        <end position="1561"/>
    </location>
</feature>
<feature type="domain" description="Myotubularin phosphatase" evidence="4">
    <location>
        <begin position="1808"/>
        <end position="2808"/>
    </location>
</feature>
<feature type="region of interest" description="Disordered" evidence="3">
    <location>
        <begin position="87"/>
        <end position="134"/>
    </location>
</feature>
<feature type="region of interest" description="Disordered" evidence="3">
    <location>
        <begin position="2144"/>
        <end position="2176"/>
    </location>
</feature>
<feature type="region of interest" description="Disordered" evidence="3">
    <location>
        <begin position="2794"/>
        <end position="2817"/>
    </location>
</feature>
<dbReference type="VEuPathDB" id="TriTrypDB:LpyrH10_23_1050"/>
<feature type="region of interest" description="Disordered" evidence="3">
    <location>
        <begin position="639"/>
        <end position="700"/>
    </location>
</feature>
<feature type="compositionally biased region" description="Gly residues" evidence="3">
    <location>
        <begin position="2264"/>
        <end position="2276"/>
    </location>
</feature>
<feature type="compositionally biased region" description="Low complexity" evidence="3">
    <location>
        <begin position="2542"/>
        <end position="2551"/>
    </location>
</feature>
<feature type="compositionally biased region" description="Polar residues" evidence="3">
    <location>
        <begin position="3056"/>
        <end position="3065"/>
    </location>
</feature>
<feature type="region of interest" description="Disordered" evidence="3">
    <location>
        <begin position="2649"/>
        <end position="2691"/>
    </location>
</feature>
<feature type="region of interest" description="Disordered" evidence="3">
    <location>
        <begin position="3031"/>
        <end position="3166"/>
    </location>
</feature>
<comment type="caution">
    <text evidence="5">The sequence shown here is derived from an EMBL/GenBank/DDBJ whole genome shotgun (WGS) entry which is preliminary data.</text>
</comment>
<feature type="active site" description="Phosphocysteine intermediate" evidence="1">
    <location>
        <position position="2431"/>
    </location>
</feature>
<protein>
    <recommendedName>
        <fullName evidence="4">Myotubularin phosphatase domain-containing protein</fullName>
    </recommendedName>
</protein>
<gene>
    <name evidence="5" type="ORF">ABB37_08320</name>
</gene>
<dbReference type="InterPro" id="IPR030564">
    <property type="entry name" value="Myotubularin"/>
</dbReference>
<dbReference type="PANTHER" id="PTHR10807">
    <property type="entry name" value="MYOTUBULARIN-RELATED"/>
    <property type="match status" value="1"/>
</dbReference>
<feature type="compositionally biased region" description="Acidic residues" evidence="3">
    <location>
        <begin position="3153"/>
        <end position="3166"/>
    </location>
</feature>
<feature type="region of interest" description="Disordered" evidence="3">
    <location>
        <begin position="1220"/>
        <end position="1248"/>
    </location>
</feature>
<feature type="region of interest" description="Disordered" evidence="3">
    <location>
        <begin position="2615"/>
        <end position="2635"/>
    </location>
</feature>
<feature type="region of interest" description="Disordered" evidence="3">
    <location>
        <begin position="883"/>
        <end position="921"/>
    </location>
</feature>
<feature type="compositionally biased region" description="Low complexity" evidence="3">
    <location>
        <begin position="1955"/>
        <end position="1965"/>
    </location>
</feature>
<evidence type="ECO:0000259" key="4">
    <source>
        <dbReference type="PROSITE" id="PS51339"/>
    </source>
</evidence>
<feature type="region of interest" description="Disordered" evidence="3">
    <location>
        <begin position="1661"/>
        <end position="1701"/>
    </location>
</feature>
<feature type="region of interest" description="Disordered" evidence="3">
    <location>
        <begin position="1550"/>
        <end position="1570"/>
    </location>
</feature>
<feature type="compositionally biased region" description="Polar residues" evidence="3">
    <location>
        <begin position="357"/>
        <end position="387"/>
    </location>
</feature>
<organism evidence="5 6">
    <name type="scientific">Leptomonas pyrrhocoris</name>
    <name type="common">Firebug parasite</name>
    <dbReference type="NCBI Taxonomy" id="157538"/>
    <lineage>
        <taxon>Eukaryota</taxon>
        <taxon>Discoba</taxon>
        <taxon>Euglenozoa</taxon>
        <taxon>Kinetoplastea</taxon>
        <taxon>Metakinetoplastina</taxon>
        <taxon>Trypanosomatida</taxon>
        <taxon>Trypanosomatidae</taxon>
        <taxon>Leishmaniinae</taxon>
        <taxon>Leptomonas</taxon>
    </lineage>
</organism>
<feature type="region of interest" description="Disordered" evidence="3">
    <location>
        <begin position="2496"/>
        <end position="2588"/>
    </location>
</feature>
<feature type="compositionally biased region" description="Low complexity" evidence="3">
    <location>
        <begin position="125"/>
        <end position="134"/>
    </location>
</feature>
<evidence type="ECO:0000256" key="1">
    <source>
        <dbReference type="PIRSR" id="PIRSR630564-1"/>
    </source>
</evidence>
<feature type="compositionally biased region" description="Basic and acidic residues" evidence="3">
    <location>
        <begin position="253"/>
        <end position="263"/>
    </location>
</feature>
<feature type="region of interest" description="Disordered" evidence="3">
    <location>
        <begin position="222"/>
        <end position="266"/>
    </location>
</feature>
<dbReference type="Pfam" id="PF06602">
    <property type="entry name" value="Myotub-related"/>
    <property type="match status" value="2"/>
</dbReference>
<dbReference type="RefSeq" id="XP_015654234.1">
    <property type="nucleotide sequence ID" value="XM_015807285.1"/>
</dbReference>
<dbReference type="InterPro" id="IPR029021">
    <property type="entry name" value="Prot-tyrosine_phosphatase-like"/>
</dbReference>
<dbReference type="InterPro" id="IPR010569">
    <property type="entry name" value="Myotubularin-like_Pase_dom"/>
</dbReference>
<feature type="compositionally biased region" description="Low complexity" evidence="3">
    <location>
        <begin position="2794"/>
        <end position="2805"/>
    </location>
</feature>
<feature type="region of interest" description="Disordered" evidence="3">
    <location>
        <begin position="751"/>
        <end position="776"/>
    </location>
</feature>
<feature type="compositionally biased region" description="Low complexity" evidence="3">
    <location>
        <begin position="659"/>
        <end position="700"/>
    </location>
</feature>
<proteinExistence type="predicted"/>
<feature type="region of interest" description="Disordered" evidence="3">
    <location>
        <begin position="2912"/>
        <end position="2964"/>
    </location>
</feature>
<reference evidence="5 6" key="1">
    <citation type="submission" date="2015-07" db="EMBL/GenBank/DDBJ databases">
        <title>High-quality genome of monoxenous trypanosomatid Leptomonas pyrrhocoris.</title>
        <authorList>
            <person name="Flegontov P."/>
            <person name="Butenko A."/>
            <person name="Firsov S."/>
            <person name="Vlcek C."/>
            <person name="Logacheva M.D."/>
            <person name="Field M."/>
            <person name="Filatov D."/>
            <person name="Flegontova O."/>
            <person name="Gerasimov E."/>
            <person name="Jackson A.P."/>
            <person name="Kelly S."/>
            <person name="Opperdoes F."/>
            <person name="O'Reilly A."/>
            <person name="Votypka J."/>
            <person name="Yurchenko V."/>
            <person name="Lukes J."/>
        </authorList>
    </citation>
    <scope>NUCLEOTIDE SEQUENCE [LARGE SCALE GENOMIC DNA]</scope>
    <source>
        <strain evidence="5">H10</strain>
    </source>
</reference>
<feature type="compositionally biased region" description="Acidic residues" evidence="3">
    <location>
        <begin position="2163"/>
        <end position="2172"/>
    </location>
</feature>
<feature type="compositionally biased region" description="Acidic residues" evidence="3">
    <location>
        <begin position="2954"/>
        <end position="2963"/>
    </location>
</feature>
<feature type="compositionally biased region" description="Acidic residues" evidence="3">
    <location>
        <begin position="1361"/>
        <end position="1379"/>
    </location>
</feature>
<name>A0A0M9FTK9_LEPPY</name>
<feature type="compositionally biased region" description="Polar residues" evidence="3">
    <location>
        <begin position="1458"/>
        <end position="1471"/>
    </location>
</feature>
<feature type="compositionally biased region" description="Polar residues" evidence="3">
    <location>
        <begin position="2929"/>
        <end position="2945"/>
    </location>
</feature>
<feature type="compositionally biased region" description="Low complexity" evidence="3">
    <location>
        <begin position="2673"/>
        <end position="2691"/>
    </location>
</feature>
<dbReference type="SUPFAM" id="SSF52799">
    <property type="entry name" value="(Phosphotyrosine protein) phosphatases II"/>
    <property type="match status" value="2"/>
</dbReference>
<feature type="compositionally biased region" description="Low complexity" evidence="3">
    <location>
        <begin position="2568"/>
        <end position="2583"/>
    </location>
</feature>
<feature type="compositionally biased region" description="Gly residues" evidence="3">
    <location>
        <begin position="2660"/>
        <end position="2670"/>
    </location>
</feature>
<feature type="compositionally biased region" description="Basic residues" evidence="3">
    <location>
        <begin position="1314"/>
        <end position="1326"/>
    </location>
</feature>
<feature type="region of interest" description="Disordered" evidence="3">
    <location>
        <begin position="486"/>
        <end position="534"/>
    </location>
</feature>
<dbReference type="PANTHER" id="PTHR10807:SF128">
    <property type="entry name" value="PHOSPHATIDYLINOSITOL-3,5-BISPHOSPHATE 3-PHOSPHATASE"/>
    <property type="match status" value="1"/>
</dbReference>
<feature type="binding site" evidence="2">
    <location>
        <begin position="2431"/>
        <end position="2437"/>
    </location>
    <ligand>
        <name>substrate</name>
    </ligand>
</feature>
<feature type="compositionally biased region" description="Low complexity" evidence="3">
    <location>
        <begin position="1925"/>
        <end position="1935"/>
    </location>
</feature>
<dbReference type="GO" id="GO:0005737">
    <property type="term" value="C:cytoplasm"/>
    <property type="evidence" value="ECO:0007669"/>
    <property type="project" value="TreeGrafter"/>
</dbReference>